<evidence type="ECO:0000256" key="1">
    <source>
        <dbReference type="ARBA" id="ARBA00001927"/>
    </source>
</evidence>
<evidence type="ECO:0000256" key="6">
    <source>
        <dbReference type="ARBA" id="ARBA00023014"/>
    </source>
</evidence>
<dbReference type="PANTHER" id="PTHR36923">
    <property type="entry name" value="FERREDOXIN"/>
    <property type="match status" value="1"/>
</dbReference>
<dbReference type="Gene3D" id="3.30.70.20">
    <property type="match status" value="1"/>
</dbReference>
<keyword evidence="9" id="KW-1185">Reference proteome</keyword>
<keyword evidence="5" id="KW-0408">Iron</keyword>
<evidence type="ECO:0000313" key="8">
    <source>
        <dbReference type="EMBL" id="GAA2030799.1"/>
    </source>
</evidence>
<keyword evidence="3" id="KW-0479">Metal-binding</keyword>
<dbReference type="PANTHER" id="PTHR36923:SF3">
    <property type="entry name" value="FERREDOXIN"/>
    <property type="match status" value="1"/>
</dbReference>
<evidence type="ECO:0000256" key="5">
    <source>
        <dbReference type="ARBA" id="ARBA00023004"/>
    </source>
</evidence>
<comment type="caution">
    <text evidence="8">The sequence shown here is derived from an EMBL/GenBank/DDBJ whole genome shotgun (WGS) entry which is preliminary data.</text>
</comment>
<dbReference type="Pfam" id="PF13459">
    <property type="entry name" value="Fer4_15"/>
    <property type="match status" value="1"/>
</dbReference>
<reference evidence="8 9" key="1">
    <citation type="journal article" date="2019" name="Int. J. Syst. Evol. Microbiol.">
        <title>The Global Catalogue of Microorganisms (GCM) 10K type strain sequencing project: providing services to taxonomists for standard genome sequencing and annotation.</title>
        <authorList>
            <consortium name="The Broad Institute Genomics Platform"/>
            <consortium name="The Broad Institute Genome Sequencing Center for Infectious Disease"/>
            <person name="Wu L."/>
            <person name="Ma J."/>
        </authorList>
    </citation>
    <scope>NUCLEOTIDE SEQUENCE [LARGE SCALE GENOMIC DNA]</scope>
    <source>
        <strain evidence="8 9">JCM 16014</strain>
    </source>
</reference>
<evidence type="ECO:0000256" key="2">
    <source>
        <dbReference type="ARBA" id="ARBA00022448"/>
    </source>
</evidence>
<comment type="cofactor">
    <cofactor evidence="1">
        <name>[3Fe-4S] cluster</name>
        <dbReference type="ChEBI" id="CHEBI:21137"/>
    </cofactor>
</comment>
<evidence type="ECO:0000256" key="4">
    <source>
        <dbReference type="ARBA" id="ARBA00022982"/>
    </source>
</evidence>
<keyword evidence="4" id="KW-0249">Electron transport</keyword>
<name>A0ABN2U6M7_9ACTN</name>
<keyword evidence="6" id="KW-0411">Iron-sulfur</keyword>
<accession>A0ABN2U6M7</accession>
<evidence type="ECO:0000256" key="3">
    <source>
        <dbReference type="ARBA" id="ARBA00022723"/>
    </source>
</evidence>
<organism evidence="8 9">
    <name type="scientific">Catenulispora yoronensis</name>
    <dbReference type="NCBI Taxonomy" id="450799"/>
    <lineage>
        <taxon>Bacteria</taxon>
        <taxon>Bacillati</taxon>
        <taxon>Actinomycetota</taxon>
        <taxon>Actinomycetes</taxon>
        <taxon>Catenulisporales</taxon>
        <taxon>Catenulisporaceae</taxon>
        <taxon>Catenulispora</taxon>
    </lineage>
</organism>
<protein>
    <submittedName>
        <fullName evidence="8">Ferredoxin</fullName>
    </submittedName>
</protein>
<dbReference type="SUPFAM" id="SSF54862">
    <property type="entry name" value="4Fe-4S ferredoxins"/>
    <property type="match status" value="1"/>
</dbReference>
<gene>
    <name evidence="8" type="ORF">GCM10009839_33260</name>
</gene>
<sequence>MRIEADREVCTGAGNCVTIAPDVCDQEEGVGLVQVLTQQPLGTVQQGRVWRAAFACPSGAMTITE</sequence>
<dbReference type="Proteomes" id="UP001500751">
    <property type="component" value="Unassembled WGS sequence"/>
</dbReference>
<keyword evidence="7" id="KW-0003">3Fe-4S</keyword>
<dbReference type="InterPro" id="IPR051269">
    <property type="entry name" value="Fe-S_cluster_ET"/>
</dbReference>
<keyword evidence="2" id="KW-0813">Transport</keyword>
<evidence type="ECO:0000256" key="7">
    <source>
        <dbReference type="ARBA" id="ARBA00023291"/>
    </source>
</evidence>
<dbReference type="RefSeq" id="WP_344666506.1">
    <property type="nucleotide sequence ID" value="NZ_BAAAQN010000017.1"/>
</dbReference>
<dbReference type="EMBL" id="BAAAQN010000017">
    <property type="protein sequence ID" value="GAA2030799.1"/>
    <property type="molecule type" value="Genomic_DNA"/>
</dbReference>
<evidence type="ECO:0000313" key="9">
    <source>
        <dbReference type="Proteomes" id="UP001500751"/>
    </source>
</evidence>
<proteinExistence type="predicted"/>